<reference evidence="2 3" key="1">
    <citation type="submission" date="2017-09" db="EMBL/GenBank/DDBJ databases">
        <title>Large-scale bioinformatics analysis of Bacillus genomes uncovers conserved roles of natural products in bacterial physiology.</title>
        <authorList>
            <consortium name="Agbiome Team Llc"/>
            <person name="Bleich R.M."/>
            <person name="Grubbs K.J."/>
            <person name="Santa Maria K.C."/>
            <person name="Allen S.E."/>
            <person name="Farag S."/>
            <person name="Shank E.A."/>
            <person name="Bowers A."/>
        </authorList>
    </citation>
    <scope>NUCLEOTIDE SEQUENCE [LARGE SCALE GENOMIC DNA]</scope>
    <source>
        <strain evidence="2 3">AFS067272</strain>
    </source>
</reference>
<dbReference type="GO" id="GO:0006355">
    <property type="term" value="P:regulation of DNA-templated transcription"/>
    <property type="evidence" value="ECO:0007669"/>
    <property type="project" value="InterPro"/>
</dbReference>
<gene>
    <name evidence="2" type="ORF">COK38_24710</name>
</gene>
<dbReference type="InterPro" id="IPR000551">
    <property type="entry name" value="MerR-type_HTH_dom"/>
</dbReference>
<dbReference type="GO" id="GO:0003677">
    <property type="term" value="F:DNA binding"/>
    <property type="evidence" value="ECO:0007669"/>
    <property type="project" value="InterPro"/>
</dbReference>
<proteinExistence type="predicted"/>
<dbReference type="EMBL" id="NVBO01000317">
    <property type="protein sequence ID" value="PFR89396.1"/>
    <property type="molecule type" value="Genomic_DNA"/>
</dbReference>
<evidence type="ECO:0000313" key="3">
    <source>
        <dbReference type="Proteomes" id="UP000226357"/>
    </source>
</evidence>
<sequence>MWDQEENFNLLRDIIISEFDKDCLFECIKDSKVEESIIFPLQFAELDPYKVYRMSQASRILKIRSNILRYYLNNYNDYIQAKKNVTKYVFTFRSIYKLHLIHICLNSDIMININFKDIMGLLVSQNDFIDRRLTTFTNKFLEMTEKDNELDSKEAYFFLLYMQFCELTTELNKEIHQYNMTLTTSPLTIDETFRTKLLTKKDNQDELFQALHESYITV</sequence>
<evidence type="ECO:0000259" key="1">
    <source>
        <dbReference type="Pfam" id="PF13411"/>
    </source>
</evidence>
<feature type="domain" description="HTH merR-type" evidence="1">
    <location>
        <begin position="52"/>
        <end position="109"/>
    </location>
</feature>
<evidence type="ECO:0000313" key="2">
    <source>
        <dbReference type="EMBL" id="PFR89396.1"/>
    </source>
</evidence>
<dbReference type="RefSeq" id="WP_098523407.1">
    <property type="nucleotide sequence ID" value="NZ_NUYJ01000087.1"/>
</dbReference>
<protein>
    <recommendedName>
        <fullName evidence="1">HTH merR-type domain-containing protein</fullName>
    </recommendedName>
</protein>
<dbReference type="Proteomes" id="UP000226357">
    <property type="component" value="Unassembled WGS sequence"/>
</dbReference>
<name>A0AA44TCM2_BACCE</name>
<dbReference type="Pfam" id="PF13411">
    <property type="entry name" value="MerR_1"/>
    <property type="match status" value="1"/>
</dbReference>
<comment type="caution">
    <text evidence="2">The sequence shown here is derived from an EMBL/GenBank/DDBJ whole genome shotgun (WGS) entry which is preliminary data.</text>
</comment>
<dbReference type="AlphaFoldDB" id="A0AA44TCM2"/>
<organism evidence="2 3">
    <name type="scientific">Bacillus cereus</name>
    <dbReference type="NCBI Taxonomy" id="1396"/>
    <lineage>
        <taxon>Bacteria</taxon>
        <taxon>Bacillati</taxon>
        <taxon>Bacillota</taxon>
        <taxon>Bacilli</taxon>
        <taxon>Bacillales</taxon>
        <taxon>Bacillaceae</taxon>
        <taxon>Bacillus</taxon>
        <taxon>Bacillus cereus group</taxon>
    </lineage>
</organism>
<accession>A0AA44TCM2</accession>